<dbReference type="InterPro" id="IPR003718">
    <property type="entry name" value="OsmC/Ohr_fam"/>
</dbReference>
<dbReference type="EMBL" id="VTEG01000001">
    <property type="protein sequence ID" value="TYS01215.1"/>
    <property type="molecule type" value="Genomic_DNA"/>
</dbReference>
<dbReference type="Gene3D" id="3.30.300.20">
    <property type="match status" value="1"/>
</dbReference>
<proteinExistence type="predicted"/>
<dbReference type="Pfam" id="PF02566">
    <property type="entry name" value="OsmC"/>
    <property type="match status" value="1"/>
</dbReference>
<dbReference type="AlphaFoldDB" id="A0A5D4MH56"/>
<evidence type="ECO:0000313" key="2">
    <source>
        <dbReference type="Proteomes" id="UP000325182"/>
    </source>
</evidence>
<comment type="caution">
    <text evidence="1">The sequence shown here is derived from an EMBL/GenBank/DDBJ whole genome shotgun (WGS) entry which is preliminary data.</text>
</comment>
<sequence length="128" mass="14294">MKFIVEENRITSTFHYGDLSISPDDSQGYRPFELFVSSLAGCSGMLLRSILVKKRLPFEKIETVISAERNPSLANKIEQLSITAHVMTAAPYSTNEEEKIAQLVIKNCGMIQSVIHSIDLTFKVISSK</sequence>
<organism evidence="1 2">
    <name type="scientific">Rossellomorea vietnamensis</name>
    <dbReference type="NCBI Taxonomy" id="218284"/>
    <lineage>
        <taxon>Bacteria</taxon>
        <taxon>Bacillati</taxon>
        <taxon>Bacillota</taxon>
        <taxon>Bacilli</taxon>
        <taxon>Bacillales</taxon>
        <taxon>Bacillaceae</taxon>
        <taxon>Rossellomorea</taxon>
    </lineage>
</organism>
<evidence type="ECO:0000313" key="1">
    <source>
        <dbReference type="EMBL" id="TYS01215.1"/>
    </source>
</evidence>
<dbReference type="InterPro" id="IPR036102">
    <property type="entry name" value="OsmC/Ohrsf"/>
</dbReference>
<dbReference type="InterPro" id="IPR015946">
    <property type="entry name" value="KH_dom-like_a/b"/>
</dbReference>
<reference evidence="1 2" key="1">
    <citation type="submission" date="2019-08" db="EMBL/GenBank/DDBJ databases">
        <title>Bacillus genomes from the desert of Cuatro Cienegas, Coahuila.</title>
        <authorList>
            <person name="Olmedo-Alvarez G."/>
        </authorList>
    </citation>
    <scope>NUCLEOTIDE SEQUENCE [LARGE SCALE GENOMIC DNA]</scope>
    <source>
        <strain evidence="1 2">CH128b_4D</strain>
    </source>
</reference>
<dbReference type="Proteomes" id="UP000325182">
    <property type="component" value="Unassembled WGS sequence"/>
</dbReference>
<dbReference type="PANTHER" id="PTHR34352:SF1">
    <property type="entry name" value="PROTEIN YHFA"/>
    <property type="match status" value="1"/>
</dbReference>
<dbReference type="SUPFAM" id="SSF82784">
    <property type="entry name" value="OsmC-like"/>
    <property type="match status" value="1"/>
</dbReference>
<accession>A0A5D4MH56</accession>
<protein>
    <submittedName>
        <fullName evidence="1">OsmC family protein</fullName>
    </submittedName>
</protein>
<name>A0A5D4MH56_9BACI</name>
<gene>
    <name evidence="1" type="ORF">FZC84_00665</name>
</gene>
<dbReference type="RefSeq" id="WP_148952577.1">
    <property type="nucleotide sequence ID" value="NZ_VTEG01000001.1"/>
</dbReference>
<dbReference type="PANTHER" id="PTHR34352">
    <property type="entry name" value="PROTEIN YHFA"/>
    <property type="match status" value="1"/>
</dbReference>